<evidence type="ECO:0000256" key="8">
    <source>
        <dbReference type="ARBA" id="ARBA00022927"/>
    </source>
</evidence>
<comment type="caution">
    <text evidence="10">The sequence shown here is derived from an EMBL/GenBank/DDBJ whole genome shotgun (WGS) entry which is preliminary data.</text>
</comment>
<protein>
    <submittedName>
        <fullName evidence="10">Uncharacterized protein</fullName>
    </submittedName>
</protein>
<keyword evidence="8" id="KW-0653">Protein transport</keyword>
<dbReference type="EMBL" id="JAJJMB010011095">
    <property type="protein sequence ID" value="KAI3904408.1"/>
    <property type="molecule type" value="Genomic_DNA"/>
</dbReference>
<dbReference type="InterPro" id="IPR001680">
    <property type="entry name" value="WD40_rpt"/>
</dbReference>
<keyword evidence="6" id="KW-0256">Endoplasmic reticulum</keyword>
<evidence type="ECO:0000313" key="10">
    <source>
        <dbReference type="EMBL" id="KAI3904408.1"/>
    </source>
</evidence>
<proteinExistence type="inferred from homology"/>
<dbReference type="InterPro" id="IPR036322">
    <property type="entry name" value="WD40_repeat_dom_sf"/>
</dbReference>
<dbReference type="InterPro" id="IPR040251">
    <property type="entry name" value="SEC31-like"/>
</dbReference>
<dbReference type="Proteomes" id="UP001202328">
    <property type="component" value="Unassembled WGS sequence"/>
</dbReference>
<evidence type="ECO:0000256" key="2">
    <source>
        <dbReference type="ARBA" id="ARBA00009358"/>
    </source>
</evidence>
<dbReference type="Gene3D" id="2.130.10.10">
    <property type="entry name" value="YVTN repeat-like/Quinoprotein amine dehydrogenase"/>
    <property type="match status" value="1"/>
</dbReference>
<evidence type="ECO:0000256" key="3">
    <source>
        <dbReference type="ARBA" id="ARBA00022448"/>
    </source>
</evidence>
<comment type="subcellular location">
    <subcellularLocation>
        <location evidence="1">Endoplasmic reticulum</location>
    </subcellularLocation>
</comment>
<dbReference type="InterPro" id="IPR015943">
    <property type="entry name" value="WD40/YVTN_repeat-like_dom_sf"/>
</dbReference>
<dbReference type="GO" id="GO:0070971">
    <property type="term" value="C:endoplasmic reticulum exit site"/>
    <property type="evidence" value="ECO:0007669"/>
    <property type="project" value="TreeGrafter"/>
</dbReference>
<comment type="similarity">
    <text evidence="2">Belongs to the WD repeat SEC31 family.</text>
</comment>
<evidence type="ECO:0000256" key="6">
    <source>
        <dbReference type="ARBA" id="ARBA00022824"/>
    </source>
</evidence>
<dbReference type="GO" id="GO:0090110">
    <property type="term" value="P:COPII-coated vesicle cargo loading"/>
    <property type="evidence" value="ECO:0007669"/>
    <property type="project" value="TreeGrafter"/>
</dbReference>
<feature type="repeat" description="WD" evidence="9">
    <location>
        <begin position="140"/>
        <end position="182"/>
    </location>
</feature>
<dbReference type="GO" id="GO:0007029">
    <property type="term" value="P:endoplasmic reticulum organization"/>
    <property type="evidence" value="ECO:0007669"/>
    <property type="project" value="TreeGrafter"/>
</dbReference>
<reference evidence="10" key="1">
    <citation type="submission" date="2022-04" db="EMBL/GenBank/DDBJ databases">
        <title>A functionally conserved STORR gene fusion in Papaver species that diverged 16.8 million years ago.</title>
        <authorList>
            <person name="Catania T."/>
        </authorList>
    </citation>
    <scope>NUCLEOTIDE SEQUENCE</scope>
    <source>
        <strain evidence="10">S-188037</strain>
    </source>
</reference>
<keyword evidence="11" id="KW-1185">Reference proteome</keyword>
<accession>A0AAD4SHS4</accession>
<dbReference type="PANTHER" id="PTHR13923">
    <property type="entry name" value="SEC31-RELATED PROTEIN"/>
    <property type="match status" value="1"/>
</dbReference>
<dbReference type="SUPFAM" id="SSF50978">
    <property type="entry name" value="WD40 repeat-like"/>
    <property type="match status" value="1"/>
</dbReference>
<gene>
    <name evidence="10" type="ORF">MKW98_014588</name>
</gene>
<evidence type="ECO:0000256" key="9">
    <source>
        <dbReference type="PROSITE-ProRule" id="PRU00221"/>
    </source>
</evidence>
<evidence type="ECO:0000256" key="1">
    <source>
        <dbReference type="ARBA" id="ARBA00004240"/>
    </source>
</evidence>
<dbReference type="GO" id="GO:0005198">
    <property type="term" value="F:structural molecule activity"/>
    <property type="evidence" value="ECO:0007669"/>
    <property type="project" value="TreeGrafter"/>
</dbReference>
<dbReference type="PANTHER" id="PTHR13923:SF11">
    <property type="entry name" value="SECRETORY 31, ISOFORM D"/>
    <property type="match status" value="1"/>
</dbReference>
<keyword evidence="5" id="KW-0677">Repeat</keyword>
<dbReference type="GO" id="GO:0015031">
    <property type="term" value="P:protein transport"/>
    <property type="evidence" value="ECO:0007669"/>
    <property type="project" value="UniProtKB-KW"/>
</dbReference>
<evidence type="ECO:0000313" key="11">
    <source>
        <dbReference type="Proteomes" id="UP001202328"/>
    </source>
</evidence>
<dbReference type="GO" id="GO:0030127">
    <property type="term" value="C:COPII vesicle coat"/>
    <property type="evidence" value="ECO:0007669"/>
    <property type="project" value="TreeGrafter"/>
</dbReference>
<dbReference type="AlphaFoldDB" id="A0AAD4SHS4"/>
<dbReference type="PROSITE" id="PS50082">
    <property type="entry name" value="WD_REPEATS_2"/>
    <property type="match status" value="1"/>
</dbReference>
<keyword evidence="7" id="KW-0931">ER-Golgi transport</keyword>
<organism evidence="10 11">
    <name type="scientific">Papaver atlanticum</name>
    <dbReference type="NCBI Taxonomy" id="357466"/>
    <lineage>
        <taxon>Eukaryota</taxon>
        <taxon>Viridiplantae</taxon>
        <taxon>Streptophyta</taxon>
        <taxon>Embryophyta</taxon>
        <taxon>Tracheophyta</taxon>
        <taxon>Spermatophyta</taxon>
        <taxon>Magnoliopsida</taxon>
        <taxon>Ranunculales</taxon>
        <taxon>Papaveraceae</taxon>
        <taxon>Papaveroideae</taxon>
        <taxon>Papaver</taxon>
    </lineage>
</organism>
<evidence type="ECO:0000256" key="5">
    <source>
        <dbReference type="ARBA" id="ARBA00022737"/>
    </source>
</evidence>
<sequence>MSDYSNSQSDFEVAKNLRSDNASVPQISSTSVFIPDEVIDASLSEWRFSLIGRLDLVKIKLTTTESCLRKQWTLKGTWQFIPIDLLEVVSSYSFKEPTSRGRRIRGVLQWHPAAATQLMLASDDDSSPSLKVWLKCLKEFVGHTRGVIAMNWCPTDSRYLLTFGKDSRTLCWDTVSGEIVSELPAGMNFDLHWYPKIPGLVSASSFEGNVGFYNIEGHRRLNAGEAVVNS</sequence>
<feature type="non-terminal residue" evidence="10">
    <location>
        <position position="1"/>
    </location>
</feature>
<name>A0AAD4SHS4_9MAGN</name>
<evidence type="ECO:0000256" key="4">
    <source>
        <dbReference type="ARBA" id="ARBA00022574"/>
    </source>
</evidence>
<keyword evidence="3" id="KW-0813">Transport</keyword>
<evidence type="ECO:0000256" key="7">
    <source>
        <dbReference type="ARBA" id="ARBA00022892"/>
    </source>
</evidence>
<keyword evidence="4 9" id="KW-0853">WD repeat</keyword>